<evidence type="ECO:0000256" key="3">
    <source>
        <dbReference type="ARBA" id="ARBA00014754"/>
    </source>
</evidence>
<gene>
    <name evidence="8" type="primary">flgA</name>
    <name evidence="8" type="ORF">OWM53_01715</name>
</gene>
<comment type="function">
    <text evidence="6 7">Involved in the assembly process of the P-ring formation. It may associate with FlgF on the rod constituting a structure essential for the P-ring assembly or may act as a modulator protein for the P-ring assembly.</text>
</comment>
<evidence type="ECO:0000256" key="1">
    <source>
        <dbReference type="ARBA" id="ARBA00004418"/>
    </source>
</evidence>
<comment type="similarity">
    <text evidence="2 7">Belongs to the FlgA family.</text>
</comment>
<dbReference type="PANTHER" id="PTHR36307">
    <property type="entry name" value="FLAGELLA BASAL BODY P-RING FORMATION PROTEIN FLGA"/>
    <property type="match status" value="1"/>
</dbReference>
<dbReference type="AlphaFoldDB" id="A0A4D6XNP3"/>
<keyword evidence="8" id="KW-0282">Flagellum</keyword>
<dbReference type="GO" id="GO:0042597">
    <property type="term" value="C:periplasmic space"/>
    <property type="evidence" value="ECO:0007669"/>
    <property type="project" value="UniProtKB-SubCell"/>
</dbReference>
<comment type="subcellular location">
    <subcellularLocation>
        <location evidence="1 7">Periplasm</location>
    </subcellularLocation>
</comment>
<reference evidence="8" key="1">
    <citation type="submission" date="2022-11" db="EMBL/GenBank/DDBJ databases">
        <title>The whole genome sequencing of pests is an important tool to study the evolution of the plant-insect interaction and insecticide resistance.</title>
        <authorList>
            <person name="Kananovich Y."/>
        </authorList>
    </citation>
    <scope>NUCLEOTIDE SEQUENCE</scope>
    <source>
        <strain evidence="8">BSU_Aph_2016</strain>
    </source>
</reference>
<protein>
    <recommendedName>
        <fullName evidence="3 7">Flagella basal body P-ring formation protein FlgA</fullName>
    </recommendedName>
</protein>
<dbReference type="InterPro" id="IPR017585">
    <property type="entry name" value="SAF_FlgA"/>
</dbReference>
<dbReference type="Gene3D" id="3.90.1210.10">
    <property type="entry name" value="Antifreeze-like/N-acetylneuraminic acid synthase C-terminal domain"/>
    <property type="match status" value="1"/>
</dbReference>
<keyword evidence="7" id="KW-1005">Bacterial flagellum biogenesis</keyword>
<keyword evidence="8" id="KW-0966">Cell projection</keyword>
<dbReference type="NCBIfam" id="TIGR03170">
    <property type="entry name" value="flgA_cterm"/>
    <property type="match status" value="1"/>
</dbReference>
<organism evidence="8 9">
    <name type="scientific">Buchnera aphidicola</name>
    <name type="common">Aphis craccivora</name>
    <dbReference type="NCBI Taxonomy" id="466616"/>
    <lineage>
        <taxon>Bacteria</taxon>
        <taxon>Pseudomonadati</taxon>
        <taxon>Pseudomonadota</taxon>
        <taxon>Gammaproteobacteria</taxon>
        <taxon>Enterobacterales</taxon>
        <taxon>Erwiniaceae</taxon>
        <taxon>Buchnera</taxon>
    </lineage>
</organism>
<dbReference type="Pfam" id="PF13144">
    <property type="entry name" value="ChapFlgA"/>
    <property type="match status" value="1"/>
</dbReference>
<name>A0A4D6XNP3_9GAMM</name>
<keyword evidence="8" id="KW-0969">Cilium</keyword>
<dbReference type="InterPro" id="IPR013974">
    <property type="entry name" value="SAF"/>
</dbReference>
<proteinExistence type="inferred from homology"/>
<dbReference type="RefSeq" id="WP_158360627.1">
    <property type="nucleotide sequence ID" value="NZ_CP034897.1"/>
</dbReference>
<keyword evidence="4" id="KW-0732">Signal</keyword>
<dbReference type="InterPro" id="IPR039246">
    <property type="entry name" value="Flagellar_FlgA"/>
</dbReference>
<dbReference type="CDD" id="cd11614">
    <property type="entry name" value="SAF_CpaB_FlgA_like"/>
    <property type="match status" value="1"/>
</dbReference>
<evidence type="ECO:0000256" key="4">
    <source>
        <dbReference type="ARBA" id="ARBA00022729"/>
    </source>
</evidence>
<sequence>MKLIKIFFILLFFLSFKLNANDLINHLNEFFKQEYSLNSNYFKIIVHTPFKKKQICKKPYLLLANNFYNFGVFDVLYICNQQHQFLKIELQVKGKYIIAKKKIFRGTKISESDLQVTIGRLDKLPRGTYINIKDVVNRVNLRDILPFQPITSFITRVFWTILSNQEVTVKLKGKNFEIITFGKALDNGGFNEKVRVKIRDGKIVTGIINENKEVIVVL</sequence>
<evidence type="ECO:0000256" key="5">
    <source>
        <dbReference type="ARBA" id="ARBA00022764"/>
    </source>
</evidence>
<dbReference type="SMART" id="SM00858">
    <property type="entry name" value="SAF"/>
    <property type="match status" value="1"/>
</dbReference>
<evidence type="ECO:0000313" key="8">
    <source>
        <dbReference type="EMBL" id="WAI17551.1"/>
    </source>
</evidence>
<evidence type="ECO:0000313" key="9">
    <source>
        <dbReference type="Proteomes" id="UP001163441"/>
    </source>
</evidence>
<dbReference type="OrthoDB" id="7065435at2"/>
<accession>A0A4D6XNP3</accession>
<dbReference type="Gene3D" id="2.30.30.760">
    <property type="match status" value="1"/>
</dbReference>
<keyword evidence="5 7" id="KW-0574">Periplasm</keyword>
<dbReference type="EMBL" id="CP113403">
    <property type="protein sequence ID" value="WAI17551.1"/>
    <property type="molecule type" value="Genomic_DNA"/>
</dbReference>
<evidence type="ECO:0000256" key="2">
    <source>
        <dbReference type="ARBA" id="ARBA00010474"/>
    </source>
</evidence>
<dbReference type="GO" id="GO:0044780">
    <property type="term" value="P:bacterial-type flagellum assembly"/>
    <property type="evidence" value="ECO:0007669"/>
    <property type="project" value="InterPro"/>
</dbReference>
<dbReference type="Proteomes" id="UP001163441">
    <property type="component" value="Chromosome"/>
</dbReference>
<evidence type="ECO:0000256" key="7">
    <source>
        <dbReference type="RuleBase" id="RU362063"/>
    </source>
</evidence>
<dbReference type="PANTHER" id="PTHR36307:SF1">
    <property type="entry name" value="FLAGELLA BASAL BODY P-RING FORMATION PROTEIN FLGA"/>
    <property type="match status" value="1"/>
</dbReference>
<evidence type="ECO:0000256" key="6">
    <source>
        <dbReference type="ARBA" id="ARBA00025643"/>
    </source>
</evidence>